<dbReference type="Proteomes" id="UP000285908">
    <property type="component" value="Unassembled WGS sequence"/>
</dbReference>
<organism evidence="6 7">
    <name type="scientific">Mesobaculum littorinae</name>
    <dbReference type="NCBI Taxonomy" id="2486419"/>
    <lineage>
        <taxon>Bacteria</taxon>
        <taxon>Pseudomonadati</taxon>
        <taxon>Pseudomonadota</taxon>
        <taxon>Alphaproteobacteria</taxon>
        <taxon>Rhodobacterales</taxon>
        <taxon>Roseobacteraceae</taxon>
        <taxon>Mesobaculum</taxon>
    </lineage>
</organism>
<dbReference type="InterPro" id="IPR002711">
    <property type="entry name" value="HNH"/>
</dbReference>
<evidence type="ECO:0000256" key="2">
    <source>
        <dbReference type="ARBA" id="ARBA00022801"/>
    </source>
</evidence>
<dbReference type="AlphaFoldDB" id="A0A438AM32"/>
<name>A0A438AM32_9RHOB</name>
<reference evidence="6 7" key="1">
    <citation type="submission" date="2018-11" db="EMBL/GenBank/DDBJ databases">
        <title>Mesobaculum littorinae gen. nov., sp. nov., isolated from Littorina scabra that represents a novel genus of the order Rhodobacteraceae.</title>
        <authorList>
            <person name="Li F."/>
        </authorList>
    </citation>
    <scope>NUCLEOTIDE SEQUENCE [LARGE SCALE GENOMIC DNA]</scope>
    <source>
        <strain evidence="6 7">M0103</strain>
    </source>
</reference>
<keyword evidence="7" id="KW-1185">Reference proteome</keyword>
<comment type="caution">
    <text evidence="6">The sequence shown here is derived from an EMBL/GenBank/DDBJ whole genome shotgun (WGS) entry which is preliminary data.</text>
</comment>
<accession>A0A438AM32</accession>
<dbReference type="GO" id="GO:0005829">
    <property type="term" value="C:cytosol"/>
    <property type="evidence" value="ECO:0007669"/>
    <property type="project" value="TreeGrafter"/>
</dbReference>
<dbReference type="InterPro" id="IPR003615">
    <property type="entry name" value="HNH_nuc"/>
</dbReference>
<dbReference type="GO" id="GO:0016787">
    <property type="term" value="F:hydrolase activity"/>
    <property type="evidence" value="ECO:0007669"/>
    <property type="project" value="UniProtKB-KW"/>
</dbReference>
<feature type="domain" description="HNH nuclease" evidence="5">
    <location>
        <begin position="59"/>
        <end position="115"/>
    </location>
</feature>
<dbReference type="CDD" id="cd00085">
    <property type="entry name" value="HNHc"/>
    <property type="match status" value="1"/>
</dbReference>
<dbReference type="OrthoDB" id="5292295at2"/>
<dbReference type="Gene3D" id="1.10.30.50">
    <property type="match status" value="1"/>
</dbReference>
<evidence type="ECO:0000256" key="4">
    <source>
        <dbReference type="ARBA" id="ARBA00040194"/>
    </source>
</evidence>
<dbReference type="PANTHER" id="PTHR41286">
    <property type="entry name" value="HNH NUCLEASE YAJD-RELATED"/>
    <property type="match status" value="1"/>
</dbReference>
<protein>
    <recommendedName>
        <fullName evidence="4">Putative HNH nuclease YajD</fullName>
    </recommendedName>
</protein>
<dbReference type="SMART" id="SM00507">
    <property type="entry name" value="HNHc"/>
    <property type="match status" value="1"/>
</dbReference>
<evidence type="ECO:0000313" key="7">
    <source>
        <dbReference type="Proteomes" id="UP000285908"/>
    </source>
</evidence>
<evidence type="ECO:0000259" key="5">
    <source>
        <dbReference type="SMART" id="SM00507"/>
    </source>
</evidence>
<keyword evidence="1" id="KW-0540">Nuclease</keyword>
<dbReference type="EMBL" id="RQXX01000001">
    <property type="protein sequence ID" value="RVV99714.1"/>
    <property type="molecule type" value="Genomic_DNA"/>
</dbReference>
<evidence type="ECO:0000256" key="3">
    <source>
        <dbReference type="ARBA" id="ARBA00038412"/>
    </source>
</evidence>
<evidence type="ECO:0000256" key="1">
    <source>
        <dbReference type="ARBA" id="ARBA00022722"/>
    </source>
</evidence>
<proteinExistence type="inferred from homology"/>
<dbReference type="RefSeq" id="WP_127905157.1">
    <property type="nucleotide sequence ID" value="NZ_RQXX01000001.1"/>
</dbReference>
<sequence>MIRKLCAIRGCDELAVPGGSHCAVHAAEKANRLAARRAQAKTSDAARKGHALYRTSAWRKAAKAYLAWNPLCVDCGQLGGVEPAVEVDHIERHRGDPAKFWDRSNWQPLCRRCHSRKTAREVFHGA</sequence>
<dbReference type="GO" id="GO:0008270">
    <property type="term" value="F:zinc ion binding"/>
    <property type="evidence" value="ECO:0007669"/>
    <property type="project" value="InterPro"/>
</dbReference>
<dbReference type="GO" id="GO:0003676">
    <property type="term" value="F:nucleic acid binding"/>
    <property type="evidence" value="ECO:0007669"/>
    <property type="project" value="InterPro"/>
</dbReference>
<dbReference type="Pfam" id="PF01844">
    <property type="entry name" value="HNH"/>
    <property type="match status" value="1"/>
</dbReference>
<keyword evidence="2" id="KW-0378">Hydrolase</keyword>
<dbReference type="PANTHER" id="PTHR41286:SF1">
    <property type="entry name" value="HNH NUCLEASE YAJD-RELATED"/>
    <property type="match status" value="1"/>
</dbReference>
<keyword evidence="6" id="KW-0255">Endonuclease</keyword>
<dbReference type="GO" id="GO:0004519">
    <property type="term" value="F:endonuclease activity"/>
    <property type="evidence" value="ECO:0007669"/>
    <property type="project" value="UniProtKB-KW"/>
</dbReference>
<evidence type="ECO:0000313" key="6">
    <source>
        <dbReference type="EMBL" id="RVV99714.1"/>
    </source>
</evidence>
<gene>
    <name evidence="6" type="ORF">EKE94_03260</name>
</gene>
<comment type="similarity">
    <text evidence="3">Belongs to the HNH nuclease family.</text>
</comment>